<dbReference type="RefSeq" id="WP_186680034.1">
    <property type="nucleotide sequence ID" value="NZ_CP077093.1"/>
</dbReference>
<reference evidence="2 3" key="1">
    <citation type="journal article" date="2020" name="Microorganisms">
        <title>Reliable Identification of Environmental Pseudomonas Isolates Using the rpoD Gene.</title>
        <authorList>
            <consortium name="The Broad Institute Genome Sequencing Platform"/>
            <person name="Girard L."/>
            <person name="Lood C."/>
            <person name="Rokni-Zadeh H."/>
            <person name="van Noort V."/>
            <person name="Lavigne R."/>
            <person name="De Mot R."/>
        </authorList>
    </citation>
    <scope>NUCLEOTIDE SEQUENCE [LARGE SCALE GENOMIC DNA]</scope>
    <source>
        <strain evidence="2 3">RW8P3</strain>
    </source>
</reference>
<dbReference type="EMBL" id="CP077093">
    <property type="protein sequence ID" value="QXI30856.1"/>
    <property type="molecule type" value="Genomic_DNA"/>
</dbReference>
<name>A0A9E6PRT8_9PSED</name>
<evidence type="ECO:0000259" key="1">
    <source>
        <dbReference type="Pfam" id="PF20178"/>
    </source>
</evidence>
<keyword evidence="3" id="KW-1185">Reference proteome</keyword>
<dbReference type="InterPro" id="IPR046673">
    <property type="entry name" value="ToxA_N"/>
</dbReference>
<sequence>MSPRITPHTHQADSSLEQAVQHFLADLPEQTARHIRLASGIDNPAVRRAYAESPRVPALLLDTRARFELDGQLQAFVDRLDEAPAGAREVSHLHWQLQLSCLELIWPATCVLQVYDPPETVAAEYGPDRSPGLPRIRIARARLLGGSLWRDVLEQLDPAQAERLLDGQHLGSDARLVALRHRIRPLLHSHRQELFDSFHALAQRSDEPLVNLLRQQLPLLSKSAAVELLASADASDLEALRLSAGELGESPLRDARWYLQEQRLGQAYEGLFLASRAHHRDSLRLMMHSLASWPGGSAGGVRLELRERTADGPLLAAIGEPQARQRAVILRQADHFTLATSEDTQPKPQPDLPSALANLPAPLREALGLTDRETIRDLLQRAALPRDHLRTLLEIPAIPPPQRLPDSNGFQQQPPAAFVSPDQLAQRQRALFDTLVATNARTLVLARQQPNFRWFAALMLGRQLVQDYPQAASTNPDAIYLNTYEQTGYRPVSTLDEPGEPVLYRAVTQSRTLTELFTQHLAGNIQTLDATRSGLYARATDSDDNQQLPGLDVTRLASTLEQAGKDFDQQFAARLDSFWSSAATLLKENLRTQIRQEALLRELDLTLDESNRQDLERVLDHPTSAQRLKASPVAPPVHVYRIILQPGNTALEGCLVISSSPDEETYKLPALLYQIGRGLEQFTTLQALTRSLTQRFDDETERQSLLDLLPKRQQALNIPQTSGGTSLFSYRLETGDALQVLVDGLLARQKLDFADTWRFARGAPGLNNDVDEFARQFNESVNLAKSLDIFPVLARRNRELLFGELLERIGRLSAQEQNRLATLWRPTLKASPVPASLGDLPALRHYATRLLKTHLQQHYPQAAIDPDAVEVQVTHTQTYPSPAWQSLPSTVTSRRRSLSLTALALENIPGSRLGENVTFKARVRTLAGTTLNLSNREIAAIIRTVDAPGQYKVLLQDRLLGKDQASLRGEWIAGERARLQLHAYVAHLSGDLFDATNTPLQRGLRRIEHLLQHPSARKRPLLDGHEVHANYLMLGGTGEARNGMSLDEVLVISTSAADTSLLLLAPQAPDGKAVRELSNLAALESLLREKGWKEYCLARAARNEQWEPRQLFARQFPRVRYFPIEGDLFSTLFDARVRHVIASVEYFGASNQRVDQDTLWYWINAGLHLAAEVILGLAPLQLSLPAYLLRGLYGLGNVSQALALQQYQEAADALIQTLSDAAAPLPLQPLKPLLRQVPSLPTRLSRLIKTTRIGQDGLLQPLLNAEPSAATSLRSLAADLRAHEIRTPPELDYLHDGLFVSRTQRLDEYVQLEGKWYRTGTLAGRRYVLKQKHWAQDIELVRMDGHWRPLPIGRLLGGMDRLPAQVGAARYEIPAAHRQTISTYIDSGARIDPDALGLPMAQREAARQYTHRRQQLVEQANRFFAEGPALPARTAIADLADATSTTQLFDRAYRHQDGIVLGAPHGARAGRKLLVDQMRPLARDHRLKTLYLENLMTDLDQASHLDDFNRTGFMSPVFREKLRHLDILEGIDPQGQQSLFTLLRHAHENGIRVQAIDCVASYRLGINQSNPNRTRPLKYYASQVINADQLQHGGGRWLALVQDIHAATLKGEPGLADLLGAVSLRATDTGGQPLPLQILRDTGDSTLNRFGQLWFLRAHALLEVNVSPQPLPVVPKPHRALMRARGDFLIEQHGGQYHAVWLSRRFSDPGMPQPLVVHEQPIRQSQRISRSGRTYVAFHMEDPSGLLRTELGRLIGTDYASLADLVWGLKQAGLRQVVELDDLAIFLRQPVLDTHPQLTNAGMFTIEAAPRGSVLISRATDRSLKATPIKTPAETGKFYIHQPRWGFSEARLFDSIDDLSQALVRERGMVRWVESSDL</sequence>
<gene>
    <name evidence="2" type="ORF">HU752_013315</name>
</gene>
<dbReference type="KEGG" id="pvw:HU752_013315"/>
<dbReference type="SUPFAM" id="SSF159501">
    <property type="entry name" value="EreA/ChaN-like"/>
    <property type="match status" value="1"/>
</dbReference>
<proteinExistence type="predicted"/>
<accession>A0A9E6PRT8</accession>
<evidence type="ECO:0000313" key="3">
    <source>
        <dbReference type="Proteomes" id="UP000634530"/>
    </source>
</evidence>
<evidence type="ECO:0000313" key="2">
    <source>
        <dbReference type="EMBL" id="QXI30856.1"/>
    </source>
</evidence>
<feature type="domain" description="Dermonecrotic toxin N-terminal" evidence="1">
    <location>
        <begin position="839"/>
        <end position="1116"/>
    </location>
</feature>
<dbReference type="CDD" id="cd14729">
    <property type="entry name" value="RtxA-like"/>
    <property type="match status" value="1"/>
</dbReference>
<feature type="domain" description="Dermonecrotic toxin N-terminal" evidence="1">
    <location>
        <begin position="455"/>
        <end position="712"/>
    </location>
</feature>
<dbReference type="Pfam" id="PF20178">
    <property type="entry name" value="ToxA_N"/>
    <property type="match status" value="2"/>
</dbReference>
<protein>
    <submittedName>
        <fullName evidence="2">Membrane-targeted effector domain-containing toxin</fullName>
    </submittedName>
</protein>
<organism evidence="2 3">
    <name type="scientific">Pseudomonas vanderleydeniana</name>
    <dbReference type="NCBI Taxonomy" id="2745495"/>
    <lineage>
        <taxon>Bacteria</taxon>
        <taxon>Pseudomonadati</taxon>
        <taxon>Pseudomonadota</taxon>
        <taxon>Gammaproteobacteria</taxon>
        <taxon>Pseudomonadales</taxon>
        <taxon>Pseudomonadaceae</taxon>
        <taxon>Pseudomonas</taxon>
    </lineage>
</organism>
<dbReference type="Proteomes" id="UP000634530">
    <property type="component" value="Chromosome"/>
</dbReference>
<dbReference type="Gene3D" id="3.40.50.11550">
    <property type="match status" value="1"/>
</dbReference>
<reference evidence="2 3" key="2">
    <citation type="journal article" date="2021" name="Microorganisms">
        <title>The Ever-Expanding Pseudomonas Genus: Description of 43 New Species and Partition of the Pseudomonas putida Group.</title>
        <authorList>
            <person name="Girard L."/>
            <person name="Lood C."/>
            <person name="Hofte M."/>
            <person name="Vandamme P."/>
            <person name="Rokni-Zadeh H."/>
            <person name="van Noort V."/>
            <person name="Lavigne R."/>
            <person name="De Mot R."/>
        </authorList>
    </citation>
    <scope>NUCLEOTIDE SEQUENCE [LARGE SCALE GENOMIC DNA]</scope>
    <source>
        <strain evidence="2 3">RW8P3</strain>
    </source>
</reference>